<accession>A0AAV7NAG7</accession>
<dbReference type="EMBL" id="JANPWB010000012">
    <property type="protein sequence ID" value="KAJ1112164.1"/>
    <property type="molecule type" value="Genomic_DNA"/>
</dbReference>
<comment type="caution">
    <text evidence="2">The sequence shown here is derived from an EMBL/GenBank/DDBJ whole genome shotgun (WGS) entry which is preliminary data.</text>
</comment>
<dbReference type="Proteomes" id="UP001066276">
    <property type="component" value="Chromosome 8"/>
</dbReference>
<name>A0AAV7NAG7_PLEWA</name>
<evidence type="ECO:0000256" key="1">
    <source>
        <dbReference type="SAM" id="MobiDB-lite"/>
    </source>
</evidence>
<proteinExistence type="predicted"/>
<gene>
    <name evidence="2" type="ORF">NDU88_000432</name>
</gene>
<evidence type="ECO:0000313" key="3">
    <source>
        <dbReference type="Proteomes" id="UP001066276"/>
    </source>
</evidence>
<dbReference type="AlphaFoldDB" id="A0AAV7NAG7"/>
<protein>
    <submittedName>
        <fullName evidence="2">Uncharacterized protein</fullName>
    </submittedName>
</protein>
<feature type="region of interest" description="Disordered" evidence="1">
    <location>
        <begin position="27"/>
        <end position="48"/>
    </location>
</feature>
<reference evidence="2" key="1">
    <citation type="journal article" date="2022" name="bioRxiv">
        <title>Sequencing and chromosome-scale assembly of the giantPleurodeles waltlgenome.</title>
        <authorList>
            <person name="Brown T."/>
            <person name="Elewa A."/>
            <person name="Iarovenko S."/>
            <person name="Subramanian E."/>
            <person name="Araus A.J."/>
            <person name="Petzold A."/>
            <person name="Susuki M."/>
            <person name="Suzuki K.-i.T."/>
            <person name="Hayashi T."/>
            <person name="Toyoda A."/>
            <person name="Oliveira C."/>
            <person name="Osipova E."/>
            <person name="Leigh N.D."/>
            <person name="Simon A."/>
            <person name="Yun M.H."/>
        </authorList>
    </citation>
    <scope>NUCLEOTIDE SEQUENCE</scope>
    <source>
        <strain evidence="2">20211129_DDA</strain>
        <tissue evidence="2">Liver</tissue>
    </source>
</reference>
<evidence type="ECO:0000313" key="2">
    <source>
        <dbReference type="EMBL" id="KAJ1112164.1"/>
    </source>
</evidence>
<organism evidence="2 3">
    <name type="scientific">Pleurodeles waltl</name>
    <name type="common">Iberian ribbed newt</name>
    <dbReference type="NCBI Taxonomy" id="8319"/>
    <lineage>
        <taxon>Eukaryota</taxon>
        <taxon>Metazoa</taxon>
        <taxon>Chordata</taxon>
        <taxon>Craniata</taxon>
        <taxon>Vertebrata</taxon>
        <taxon>Euteleostomi</taxon>
        <taxon>Amphibia</taxon>
        <taxon>Batrachia</taxon>
        <taxon>Caudata</taxon>
        <taxon>Salamandroidea</taxon>
        <taxon>Salamandridae</taxon>
        <taxon>Pleurodelinae</taxon>
        <taxon>Pleurodeles</taxon>
    </lineage>
</organism>
<keyword evidence="3" id="KW-1185">Reference proteome</keyword>
<sequence length="294" mass="31533">MRPGTIRPGRLSHLASPLRKVIIQAASSGRSAAGAPPPSVGGEQTRPGTRRLYVRAAHSRGKHPWRLAAPPCPRAQSGTELTVQVAISFCGQTTPPQVPLQWPCDGFRCSQGGGRLDAIITRRLVSALLRSSVGCLRVFVVYVSASRLRGVTAACGGHSWSFVSFGDAQLRGFLFRVSEGSGSTSSERRHFRPLLPAPSALGVGGSCVCAETPSGLGLRSSPSPGSVEILVSAQFLARLQLRPSRLLPSARDRLELHLQLKEKCGDSGTHNKMKSNEENMTILESYLILEKNHE</sequence>